<dbReference type="EMBL" id="FXXP01000002">
    <property type="protein sequence ID" value="SMX28057.1"/>
    <property type="molecule type" value="Genomic_DNA"/>
</dbReference>
<protein>
    <submittedName>
        <fullName evidence="12">Acyl-CoA dehydrogenase</fullName>
        <ecNumber evidence="12">1.3.99.-</ecNumber>
    </submittedName>
</protein>
<name>A0A238JD31_9RHOB</name>
<evidence type="ECO:0000313" key="13">
    <source>
        <dbReference type="Proteomes" id="UP000225972"/>
    </source>
</evidence>
<dbReference type="GO" id="GO:0003995">
    <property type="term" value="F:acyl-CoA dehydrogenase activity"/>
    <property type="evidence" value="ECO:0007669"/>
    <property type="project" value="InterPro"/>
</dbReference>
<keyword evidence="7 8" id="KW-0560">Oxidoreductase</keyword>
<dbReference type="AlphaFoldDB" id="A0A238JD31"/>
<dbReference type="PROSITE" id="PS00072">
    <property type="entry name" value="ACYL_COA_DH_1"/>
    <property type="match status" value="1"/>
</dbReference>
<evidence type="ECO:0000256" key="1">
    <source>
        <dbReference type="ARBA" id="ARBA00001974"/>
    </source>
</evidence>
<accession>A0A238JD31</accession>
<dbReference type="InterPro" id="IPR013786">
    <property type="entry name" value="AcylCoA_DH/ox_N"/>
</dbReference>
<dbReference type="InterPro" id="IPR037069">
    <property type="entry name" value="AcylCoA_DH/ox_N_sf"/>
</dbReference>
<gene>
    <name evidence="12" type="primary">acdA_2</name>
    <name evidence="12" type="ORF">TRP8649_02169</name>
</gene>
<reference evidence="13" key="1">
    <citation type="submission" date="2017-05" db="EMBL/GenBank/DDBJ databases">
        <authorList>
            <person name="Rodrigo-Torres L."/>
            <person name="Arahal R. D."/>
            <person name="Lucena T."/>
        </authorList>
    </citation>
    <scope>NUCLEOTIDE SEQUENCE [LARGE SCALE GENOMIC DNA]</scope>
    <source>
        <strain evidence="13">CECT 8649</strain>
    </source>
</reference>
<dbReference type="SUPFAM" id="SSF56645">
    <property type="entry name" value="Acyl-CoA dehydrogenase NM domain-like"/>
    <property type="match status" value="1"/>
</dbReference>
<dbReference type="PIRSF" id="PIRSF016578">
    <property type="entry name" value="HsaA"/>
    <property type="match status" value="1"/>
</dbReference>
<feature type="domain" description="Acyl-CoA dehydrogenase/oxidase N-terminal" evidence="11">
    <location>
        <begin position="6"/>
        <end position="117"/>
    </location>
</feature>
<evidence type="ECO:0000256" key="7">
    <source>
        <dbReference type="ARBA" id="ARBA00023002"/>
    </source>
</evidence>
<dbReference type="InterPro" id="IPR006091">
    <property type="entry name" value="Acyl-CoA_Oxase/DH_mid-dom"/>
</dbReference>
<dbReference type="InterPro" id="IPR006089">
    <property type="entry name" value="Acyl-CoA_DH_CS"/>
</dbReference>
<dbReference type="InterPro" id="IPR052547">
    <property type="entry name" value="Mito_Isobutyryl-CoADH"/>
</dbReference>
<dbReference type="Pfam" id="PF00441">
    <property type="entry name" value="Acyl-CoA_dh_1"/>
    <property type="match status" value="1"/>
</dbReference>
<dbReference type="Gene3D" id="2.40.110.10">
    <property type="entry name" value="Butyryl-CoA Dehydrogenase, subunit A, domain 2"/>
    <property type="match status" value="1"/>
</dbReference>
<dbReference type="RefSeq" id="WP_099245138.1">
    <property type="nucleotide sequence ID" value="NZ_FXXP01000002.1"/>
</dbReference>
<evidence type="ECO:0000313" key="12">
    <source>
        <dbReference type="EMBL" id="SMX28057.1"/>
    </source>
</evidence>
<evidence type="ECO:0000259" key="10">
    <source>
        <dbReference type="Pfam" id="PF02770"/>
    </source>
</evidence>
<dbReference type="OrthoDB" id="9775090at2"/>
<feature type="domain" description="Acyl-CoA dehydrogenase/oxidase C-terminal" evidence="9">
    <location>
        <begin position="227"/>
        <end position="377"/>
    </location>
</feature>
<dbReference type="FunFam" id="2.40.110.10:FF:000001">
    <property type="entry name" value="Acyl-CoA dehydrogenase, mitochondrial"/>
    <property type="match status" value="1"/>
</dbReference>
<evidence type="ECO:0000259" key="9">
    <source>
        <dbReference type="Pfam" id="PF00441"/>
    </source>
</evidence>
<dbReference type="InterPro" id="IPR036250">
    <property type="entry name" value="AcylCo_DH-like_C"/>
</dbReference>
<dbReference type="Pfam" id="PF02771">
    <property type="entry name" value="Acyl-CoA_dh_N"/>
    <property type="match status" value="1"/>
</dbReference>
<keyword evidence="13" id="KW-1185">Reference proteome</keyword>
<dbReference type="PANTHER" id="PTHR43831">
    <property type="entry name" value="ISOBUTYRYL-COA DEHYDROGENASE"/>
    <property type="match status" value="1"/>
</dbReference>
<dbReference type="GO" id="GO:0009083">
    <property type="term" value="P:branched-chain amino acid catabolic process"/>
    <property type="evidence" value="ECO:0007669"/>
    <property type="project" value="UniProtKB-KW"/>
</dbReference>
<comment type="cofactor">
    <cofactor evidence="1 8">
        <name>FAD</name>
        <dbReference type="ChEBI" id="CHEBI:57692"/>
    </cofactor>
</comment>
<dbReference type="Proteomes" id="UP000225972">
    <property type="component" value="Unassembled WGS sequence"/>
</dbReference>
<dbReference type="SUPFAM" id="SSF47203">
    <property type="entry name" value="Acyl-CoA dehydrogenase C-terminal domain-like"/>
    <property type="match status" value="1"/>
</dbReference>
<sequence length="379" mass="40846">MDFALTEEQSAIFDMAYGFGQDNIAPNAQKWEADGTIPKELWPQLAELGFGGLYVSEDSGGSALTRLDATLVFEALSMACPSVAAFLSIHNMCAKMIDTFGSDELKTRVLPKAMTMETVLSYCLTEPGSGSDAAALKTRAEKTNEGYRLTGSKAFISGGGYSDAYVVMCRTGEDGPKGISTVIVEDGAEGLSFGANEKKMGWQSQPTAQVQFDNCLTSLDNLVGEEGQGFKYAMAGLDGGRLNISACSLGAAQAGLNATLQYMSERKAFGKSIDQFQALQFRLADMEIELQAARTFLRQAAWKLDTGAPDATAFCAMAKKFVTEAGSKVVDQCLQLHGGYGYLADYGIEKLVRDLRVHQILEGTNEIMRLIVARHLLAR</sequence>
<dbReference type="GO" id="GO:0050660">
    <property type="term" value="F:flavin adenine dinucleotide binding"/>
    <property type="evidence" value="ECO:0007669"/>
    <property type="project" value="InterPro"/>
</dbReference>
<evidence type="ECO:0000256" key="3">
    <source>
        <dbReference type="ARBA" id="ARBA00009347"/>
    </source>
</evidence>
<evidence type="ECO:0000256" key="8">
    <source>
        <dbReference type="RuleBase" id="RU362125"/>
    </source>
</evidence>
<dbReference type="Gene3D" id="1.20.140.10">
    <property type="entry name" value="Butyryl-CoA Dehydrogenase, subunit A, domain 3"/>
    <property type="match status" value="1"/>
</dbReference>
<dbReference type="EC" id="1.3.99.-" evidence="12"/>
<keyword evidence="6 8" id="KW-0274">FAD</keyword>
<keyword evidence="5 8" id="KW-0285">Flavoprotein</keyword>
<comment type="pathway">
    <text evidence="2">Amino-acid degradation; L-valine degradation.</text>
</comment>
<proteinExistence type="inferred from homology"/>
<evidence type="ECO:0000256" key="5">
    <source>
        <dbReference type="ARBA" id="ARBA00022630"/>
    </source>
</evidence>
<dbReference type="InterPro" id="IPR046373">
    <property type="entry name" value="Acyl-CoA_Oxase/DH_mid-dom_sf"/>
</dbReference>
<evidence type="ECO:0000256" key="2">
    <source>
        <dbReference type="ARBA" id="ARBA00005109"/>
    </source>
</evidence>
<organism evidence="12 13">
    <name type="scientific">Pelagimonas phthalicica</name>
    <dbReference type="NCBI Taxonomy" id="1037362"/>
    <lineage>
        <taxon>Bacteria</taxon>
        <taxon>Pseudomonadati</taxon>
        <taxon>Pseudomonadota</taxon>
        <taxon>Alphaproteobacteria</taxon>
        <taxon>Rhodobacterales</taxon>
        <taxon>Roseobacteraceae</taxon>
        <taxon>Pelagimonas</taxon>
    </lineage>
</organism>
<dbReference type="InterPro" id="IPR009100">
    <property type="entry name" value="AcylCoA_DH/oxidase_NM_dom_sf"/>
</dbReference>
<dbReference type="PANTHER" id="PTHR43831:SF1">
    <property type="entry name" value="ISOBUTYRYL-COA DEHYDROGENASE, MITOCHONDRIAL"/>
    <property type="match status" value="1"/>
</dbReference>
<dbReference type="InterPro" id="IPR009075">
    <property type="entry name" value="AcylCo_DH/oxidase_C"/>
</dbReference>
<evidence type="ECO:0000259" key="11">
    <source>
        <dbReference type="Pfam" id="PF02771"/>
    </source>
</evidence>
<feature type="domain" description="Acyl-CoA oxidase/dehydrogenase middle" evidence="10">
    <location>
        <begin position="122"/>
        <end position="215"/>
    </location>
</feature>
<dbReference type="Gene3D" id="1.10.540.10">
    <property type="entry name" value="Acyl-CoA dehydrogenase/oxidase, N-terminal domain"/>
    <property type="match status" value="1"/>
</dbReference>
<evidence type="ECO:0000256" key="6">
    <source>
        <dbReference type="ARBA" id="ARBA00022827"/>
    </source>
</evidence>
<dbReference type="Pfam" id="PF02770">
    <property type="entry name" value="Acyl-CoA_dh_M"/>
    <property type="match status" value="1"/>
</dbReference>
<dbReference type="PROSITE" id="PS00073">
    <property type="entry name" value="ACYL_COA_DH_2"/>
    <property type="match status" value="1"/>
</dbReference>
<evidence type="ECO:0000256" key="4">
    <source>
        <dbReference type="ARBA" id="ARBA00022456"/>
    </source>
</evidence>
<keyword evidence="4" id="KW-0101">Branched-chain amino acid catabolism</keyword>
<comment type="similarity">
    <text evidence="3 8">Belongs to the acyl-CoA dehydrogenase family.</text>
</comment>
<dbReference type="FunFam" id="1.20.140.10:FF:000001">
    <property type="entry name" value="Acyl-CoA dehydrogenase"/>
    <property type="match status" value="1"/>
</dbReference>